<accession>A0A564UG31</accession>
<dbReference type="InterPro" id="IPR055438">
    <property type="entry name" value="AstE_AspA_cat"/>
</dbReference>
<evidence type="ECO:0000256" key="3">
    <source>
        <dbReference type="ARBA" id="ARBA00022801"/>
    </source>
</evidence>
<dbReference type="PIRSF" id="PIRSF039012">
    <property type="entry name" value="ASP"/>
    <property type="match status" value="1"/>
</dbReference>
<keyword evidence="2" id="KW-0479">Metal-binding</keyword>
<keyword evidence="7" id="KW-1185">Reference proteome</keyword>
<dbReference type="EMBL" id="CABHMY010000144">
    <property type="protein sequence ID" value="VUX18319.1"/>
    <property type="molecule type" value="Genomic_DNA"/>
</dbReference>
<evidence type="ECO:0000313" key="7">
    <source>
        <dbReference type="Proteomes" id="UP000406184"/>
    </source>
</evidence>
<dbReference type="PANTHER" id="PTHR37326:SF1">
    <property type="entry name" value="BLL3975 PROTEIN"/>
    <property type="match status" value="1"/>
</dbReference>
<dbReference type="CDD" id="cd06254">
    <property type="entry name" value="M14_ASTE_ASPA-like"/>
    <property type="match status" value="1"/>
</dbReference>
<gene>
    <name evidence="6" type="primary">doeB</name>
    <name evidence="6" type="ORF">FPPS064S07_01395</name>
</gene>
<keyword evidence="4" id="KW-0862">Zinc</keyword>
<dbReference type="GO" id="GO:0016811">
    <property type="term" value="F:hydrolase activity, acting on carbon-nitrogen (but not peptide) bonds, in linear amides"/>
    <property type="evidence" value="ECO:0007669"/>
    <property type="project" value="InterPro"/>
</dbReference>
<organism evidence="6 7">
    <name type="scientific">Faecalibacterium prausnitzii</name>
    <dbReference type="NCBI Taxonomy" id="853"/>
    <lineage>
        <taxon>Bacteria</taxon>
        <taxon>Bacillati</taxon>
        <taxon>Bacillota</taxon>
        <taxon>Clostridia</taxon>
        <taxon>Eubacteriales</taxon>
        <taxon>Oscillospiraceae</taxon>
        <taxon>Faecalibacterium</taxon>
    </lineage>
</organism>
<dbReference type="Gene3D" id="3.40.630.10">
    <property type="entry name" value="Zn peptidases"/>
    <property type="match status" value="1"/>
</dbReference>
<dbReference type="PANTHER" id="PTHR37326">
    <property type="entry name" value="BLL3975 PROTEIN"/>
    <property type="match status" value="1"/>
</dbReference>
<protein>
    <submittedName>
        <fullName evidence="6">N-alpha-acetyl-L-2,4-diaminobutyric acid deacetylase</fullName>
        <ecNumber evidence="6">3.5.1.-</ecNumber>
    </submittedName>
</protein>
<feature type="domain" description="Succinylglutamate desuccinylase/Aspartoacylase catalytic" evidence="5">
    <location>
        <begin position="36"/>
        <end position="222"/>
    </location>
</feature>
<dbReference type="Pfam" id="PF24827">
    <property type="entry name" value="AstE_AspA_cat"/>
    <property type="match status" value="1"/>
</dbReference>
<dbReference type="GO" id="GO:0016788">
    <property type="term" value="F:hydrolase activity, acting on ester bonds"/>
    <property type="evidence" value="ECO:0007669"/>
    <property type="project" value="InterPro"/>
</dbReference>
<reference evidence="6 7" key="1">
    <citation type="submission" date="2019-07" db="EMBL/GenBank/DDBJ databases">
        <authorList>
            <person name="Hibberd C M."/>
            <person name="Gehrig L. J."/>
            <person name="Chang H.-W."/>
            <person name="Venkatesh S."/>
        </authorList>
    </citation>
    <scope>NUCLEOTIDE SEQUENCE [LARGE SCALE GENOMIC DNA]</scope>
    <source>
        <strain evidence="6">Faecalibacterium_prausnitzii_JG_BgPS064</strain>
    </source>
</reference>
<evidence type="ECO:0000256" key="1">
    <source>
        <dbReference type="ARBA" id="ARBA00001947"/>
    </source>
</evidence>
<evidence type="ECO:0000313" key="6">
    <source>
        <dbReference type="EMBL" id="VUX18319.1"/>
    </source>
</evidence>
<dbReference type="GO" id="GO:0046872">
    <property type="term" value="F:metal ion binding"/>
    <property type="evidence" value="ECO:0007669"/>
    <property type="project" value="UniProtKB-KW"/>
</dbReference>
<evidence type="ECO:0000256" key="2">
    <source>
        <dbReference type="ARBA" id="ARBA00022723"/>
    </source>
</evidence>
<dbReference type="InterPro" id="IPR053138">
    <property type="entry name" value="N-alpha-Ac-DABA_deacetylase"/>
</dbReference>
<dbReference type="Proteomes" id="UP000406184">
    <property type="component" value="Unassembled WGS sequence"/>
</dbReference>
<evidence type="ECO:0000259" key="5">
    <source>
        <dbReference type="Pfam" id="PF24827"/>
    </source>
</evidence>
<dbReference type="RefSeq" id="WP_158399490.1">
    <property type="nucleotide sequence ID" value="NZ_CABHMY010000144.1"/>
</dbReference>
<dbReference type="AlphaFoldDB" id="A0A564UG31"/>
<keyword evidence="3 6" id="KW-0378">Hydrolase</keyword>
<comment type="cofactor">
    <cofactor evidence="1">
        <name>Zn(2+)</name>
        <dbReference type="ChEBI" id="CHEBI:29105"/>
    </cofactor>
</comment>
<proteinExistence type="predicted"/>
<dbReference type="SUPFAM" id="SSF53187">
    <property type="entry name" value="Zn-dependent exopeptidases"/>
    <property type="match status" value="1"/>
</dbReference>
<evidence type="ECO:0000256" key="4">
    <source>
        <dbReference type="ARBA" id="ARBA00022833"/>
    </source>
</evidence>
<dbReference type="InterPro" id="IPR043795">
    <property type="entry name" value="N-alpha-Ac-DABA-like"/>
</dbReference>
<sequence>MTLCGFEIAPGEKRQVKLPVPGGAPLEAWLLCGAHPGKTLVVTAGVHGCEYVGILALQKLVETLDCATLYGQVILLPLVNPKGFFAGVKQLNPADGRNLNREFPGKADGTETQRMAWTIEKLLYPEADFLLDLHGGDWNEELAPLVFFPCGAGQTVERETRRAAQALSVSMRVCSTTRNGLYSWAAQKGIPALLLERGGNGRWTSEEVDADREDVLRLMNHLGIRKGEFDAVLQTEIAKAVYEEAPADGYWFPEVCAGQEVLKDELLGRWKSSDGTQSCEVRARFAGRVLYETTALGVRRNDPLIAYGTA</sequence>
<dbReference type="EC" id="3.5.1.-" evidence="6"/>
<name>A0A564UG31_9FIRM</name>